<dbReference type="AlphaFoldDB" id="A0A0C2I7G8"/>
<dbReference type="EMBL" id="JWZT01005379">
    <property type="protein sequence ID" value="KII61143.1"/>
    <property type="molecule type" value="Genomic_DNA"/>
</dbReference>
<gene>
    <name evidence="1" type="ORF">RF11_05866</name>
</gene>
<comment type="caution">
    <text evidence="1">The sequence shown here is derived from an EMBL/GenBank/DDBJ whole genome shotgun (WGS) entry which is preliminary data.</text>
</comment>
<evidence type="ECO:0000313" key="1">
    <source>
        <dbReference type="EMBL" id="KII61143.1"/>
    </source>
</evidence>
<accession>A0A0C2I7G8</accession>
<name>A0A0C2I7G8_THEKT</name>
<organism evidence="1 2">
    <name type="scientific">Thelohanellus kitauei</name>
    <name type="common">Myxosporean</name>
    <dbReference type="NCBI Taxonomy" id="669202"/>
    <lineage>
        <taxon>Eukaryota</taxon>
        <taxon>Metazoa</taxon>
        <taxon>Cnidaria</taxon>
        <taxon>Myxozoa</taxon>
        <taxon>Myxosporea</taxon>
        <taxon>Bivalvulida</taxon>
        <taxon>Platysporina</taxon>
        <taxon>Myxobolidae</taxon>
        <taxon>Thelohanellus</taxon>
    </lineage>
</organism>
<sequence>MSDSYDSTVISDVLLKKIKEFLKDYIVSKSSALLERYNFNKRERQLGKNIPEYKKNCSSASKPLRLSFKTNLRLPHHLSLRLFSKSKVISGGRLSKRELNCKVPWIVCADVEKGMPTITTLKQLENGAITVTSRDISLKFA</sequence>
<evidence type="ECO:0000313" key="2">
    <source>
        <dbReference type="Proteomes" id="UP000031668"/>
    </source>
</evidence>
<proteinExistence type="predicted"/>
<reference evidence="1 2" key="1">
    <citation type="journal article" date="2014" name="Genome Biol. Evol.">
        <title>The genome of the myxosporean Thelohanellus kitauei shows adaptations to nutrient acquisition within its fish host.</title>
        <authorList>
            <person name="Yang Y."/>
            <person name="Xiong J."/>
            <person name="Zhou Z."/>
            <person name="Huo F."/>
            <person name="Miao W."/>
            <person name="Ran C."/>
            <person name="Liu Y."/>
            <person name="Zhang J."/>
            <person name="Feng J."/>
            <person name="Wang M."/>
            <person name="Wang M."/>
            <person name="Wang L."/>
            <person name="Yao B."/>
        </authorList>
    </citation>
    <scope>NUCLEOTIDE SEQUENCE [LARGE SCALE GENOMIC DNA]</scope>
    <source>
        <strain evidence="1">Wuqing</strain>
    </source>
</reference>
<protein>
    <submittedName>
        <fullName evidence="1">Uncharacterized protein</fullName>
    </submittedName>
</protein>
<dbReference type="Proteomes" id="UP000031668">
    <property type="component" value="Unassembled WGS sequence"/>
</dbReference>
<keyword evidence="2" id="KW-1185">Reference proteome</keyword>